<protein>
    <submittedName>
        <fullName evidence="1">Uncharacterized protein</fullName>
    </submittedName>
</protein>
<organism evidence="1">
    <name type="scientific">marine metagenome</name>
    <dbReference type="NCBI Taxonomy" id="408172"/>
    <lineage>
        <taxon>unclassified sequences</taxon>
        <taxon>metagenomes</taxon>
        <taxon>ecological metagenomes</taxon>
    </lineage>
</organism>
<dbReference type="AlphaFoldDB" id="A0A382VH10"/>
<proteinExistence type="predicted"/>
<feature type="non-terminal residue" evidence="1">
    <location>
        <position position="36"/>
    </location>
</feature>
<sequence length="36" mass="4076">MGKKTGARLLLPETHDKRIQKASQKLVTMGFQVLNH</sequence>
<accession>A0A382VH10</accession>
<evidence type="ECO:0000313" key="1">
    <source>
        <dbReference type="EMBL" id="SVD45774.1"/>
    </source>
</evidence>
<reference evidence="1" key="1">
    <citation type="submission" date="2018-05" db="EMBL/GenBank/DDBJ databases">
        <authorList>
            <person name="Lanie J.A."/>
            <person name="Ng W.-L."/>
            <person name="Kazmierczak K.M."/>
            <person name="Andrzejewski T.M."/>
            <person name="Davidsen T.M."/>
            <person name="Wayne K.J."/>
            <person name="Tettelin H."/>
            <person name="Glass J.I."/>
            <person name="Rusch D."/>
            <person name="Podicherti R."/>
            <person name="Tsui H.-C.T."/>
            <person name="Winkler M.E."/>
        </authorList>
    </citation>
    <scope>NUCLEOTIDE SEQUENCE</scope>
</reference>
<gene>
    <name evidence="1" type="ORF">METZ01_LOCUS398628</name>
</gene>
<dbReference type="EMBL" id="UINC01151895">
    <property type="protein sequence ID" value="SVD45774.1"/>
    <property type="molecule type" value="Genomic_DNA"/>
</dbReference>
<name>A0A382VH10_9ZZZZ</name>